<feature type="transmembrane region" description="Helical" evidence="15">
    <location>
        <begin position="53"/>
        <end position="73"/>
    </location>
</feature>
<dbReference type="InterPro" id="IPR020846">
    <property type="entry name" value="MFS_dom"/>
</dbReference>
<comment type="catalytic activity">
    <reaction evidence="12">
        <text>D-fructose(out) = D-fructose(in)</text>
        <dbReference type="Rhea" id="RHEA:60372"/>
        <dbReference type="ChEBI" id="CHEBI:37721"/>
    </reaction>
    <physiologicalReaction direction="left-to-right" evidence="12">
        <dbReference type="Rhea" id="RHEA:60373"/>
    </physiologicalReaction>
</comment>
<evidence type="ECO:0000256" key="6">
    <source>
        <dbReference type="ARBA" id="ARBA00023136"/>
    </source>
</evidence>
<evidence type="ECO:0000256" key="3">
    <source>
        <dbReference type="ARBA" id="ARBA00011738"/>
    </source>
</evidence>
<comment type="catalytic activity">
    <reaction evidence="10">
        <text>D-mannose(out) = D-mannose(in)</text>
        <dbReference type="Rhea" id="RHEA:78391"/>
        <dbReference type="ChEBI" id="CHEBI:4208"/>
    </reaction>
    <physiologicalReaction direction="left-to-right" evidence="10">
        <dbReference type="Rhea" id="RHEA:78392"/>
    </physiologicalReaction>
</comment>
<protein>
    <recommendedName>
        <fullName evidence="13">Hexose transporter 1</fullName>
    </recommendedName>
</protein>
<comment type="catalytic activity">
    <reaction evidence="8">
        <text>D-glucose(out) = D-glucose(in)</text>
        <dbReference type="Rhea" id="RHEA:60376"/>
        <dbReference type="ChEBI" id="CHEBI:4167"/>
    </reaction>
    <physiologicalReaction direction="left-to-right" evidence="8">
        <dbReference type="Rhea" id="RHEA:60377"/>
    </physiologicalReaction>
</comment>
<evidence type="ECO:0000256" key="9">
    <source>
        <dbReference type="ARBA" id="ARBA00044656"/>
    </source>
</evidence>
<evidence type="ECO:0000256" key="5">
    <source>
        <dbReference type="ARBA" id="ARBA00022989"/>
    </source>
</evidence>
<comment type="similarity">
    <text evidence="2">Belongs to the major facilitator superfamily. Sugar transporter (TC 2.A.1.1) family.</text>
</comment>
<feature type="transmembrane region" description="Helical" evidence="15">
    <location>
        <begin position="375"/>
        <end position="399"/>
    </location>
</feature>
<feature type="domain" description="Major facilitator superfamily (MFS) profile" evidence="16">
    <location>
        <begin position="10"/>
        <end position="473"/>
    </location>
</feature>
<evidence type="ECO:0000313" key="17">
    <source>
        <dbReference type="EMBL" id="CAI2366924.1"/>
    </source>
</evidence>
<keyword evidence="6 15" id="KW-0472">Membrane</keyword>
<comment type="caution">
    <text evidence="17">The sequence shown here is derived from an EMBL/GenBank/DDBJ whole genome shotgun (WGS) entry which is preliminary data.</text>
</comment>
<organism evidence="17 18">
    <name type="scientific">Euplotes crassus</name>
    <dbReference type="NCBI Taxonomy" id="5936"/>
    <lineage>
        <taxon>Eukaryota</taxon>
        <taxon>Sar</taxon>
        <taxon>Alveolata</taxon>
        <taxon>Ciliophora</taxon>
        <taxon>Intramacronucleata</taxon>
        <taxon>Spirotrichea</taxon>
        <taxon>Hypotrichia</taxon>
        <taxon>Euplotida</taxon>
        <taxon>Euplotidae</taxon>
        <taxon>Moneuplotes</taxon>
    </lineage>
</organism>
<reference evidence="17" key="1">
    <citation type="submission" date="2023-07" db="EMBL/GenBank/DDBJ databases">
        <authorList>
            <consortium name="AG Swart"/>
            <person name="Singh M."/>
            <person name="Singh A."/>
            <person name="Seah K."/>
            <person name="Emmerich C."/>
        </authorList>
    </citation>
    <scope>NUCLEOTIDE SEQUENCE</scope>
    <source>
        <strain evidence="17">DP1</strain>
    </source>
</reference>
<evidence type="ECO:0000313" key="18">
    <source>
        <dbReference type="Proteomes" id="UP001295684"/>
    </source>
</evidence>
<evidence type="ECO:0000256" key="2">
    <source>
        <dbReference type="ARBA" id="ARBA00010992"/>
    </source>
</evidence>
<feature type="transmembrane region" description="Helical" evidence="15">
    <location>
        <begin position="185"/>
        <end position="205"/>
    </location>
</feature>
<dbReference type="InterPro" id="IPR005828">
    <property type="entry name" value="MFS_sugar_transport-like"/>
</dbReference>
<evidence type="ECO:0000256" key="8">
    <source>
        <dbReference type="ARBA" id="ARBA00044648"/>
    </source>
</evidence>
<keyword evidence="5 15" id="KW-1133">Transmembrane helix</keyword>
<evidence type="ECO:0000256" key="11">
    <source>
        <dbReference type="ARBA" id="ARBA00044668"/>
    </source>
</evidence>
<dbReference type="GO" id="GO:0005351">
    <property type="term" value="F:carbohydrate:proton symporter activity"/>
    <property type="evidence" value="ECO:0007669"/>
    <property type="project" value="TreeGrafter"/>
</dbReference>
<dbReference type="PROSITE" id="PS50850">
    <property type="entry name" value="MFS"/>
    <property type="match status" value="1"/>
</dbReference>
<feature type="transmembrane region" description="Helical" evidence="15">
    <location>
        <begin position="411"/>
        <end position="433"/>
    </location>
</feature>
<dbReference type="InterPro" id="IPR003663">
    <property type="entry name" value="Sugar/inositol_transpt"/>
</dbReference>
<evidence type="ECO:0000259" key="16">
    <source>
        <dbReference type="PROSITE" id="PS50850"/>
    </source>
</evidence>
<proteinExistence type="inferred from homology"/>
<feature type="transmembrane region" description="Helical" evidence="15">
    <location>
        <begin position="338"/>
        <end position="355"/>
    </location>
</feature>
<evidence type="ECO:0000256" key="10">
    <source>
        <dbReference type="ARBA" id="ARBA00044662"/>
    </source>
</evidence>
<dbReference type="AlphaFoldDB" id="A0AAD1X8D4"/>
<feature type="transmembrane region" description="Helical" evidence="15">
    <location>
        <begin position="137"/>
        <end position="159"/>
    </location>
</feature>
<comment type="catalytic activity">
    <reaction evidence="9">
        <text>D-xylose(out) = D-xylose(in)</text>
        <dbReference type="Rhea" id="RHEA:78427"/>
        <dbReference type="ChEBI" id="CHEBI:53455"/>
    </reaction>
    <physiologicalReaction direction="left-to-right" evidence="9">
        <dbReference type="Rhea" id="RHEA:78428"/>
    </physiologicalReaction>
</comment>
<name>A0AAD1X8D4_EUPCR</name>
<dbReference type="InterPro" id="IPR036259">
    <property type="entry name" value="MFS_trans_sf"/>
</dbReference>
<evidence type="ECO:0000256" key="13">
    <source>
        <dbReference type="ARBA" id="ARBA00044780"/>
    </source>
</evidence>
<gene>
    <name evidence="17" type="ORF">ECRASSUSDP1_LOCUS8200</name>
</gene>
<accession>A0AAD1X8D4</accession>
<feature type="region of interest" description="Disordered" evidence="14">
    <location>
        <begin position="220"/>
        <end position="243"/>
    </location>
</feature>
<dbReference type="GO" id="GO:0016020">
    <property type="term" value="C:membrane"/>
    <property type="evidence" value="ECO:0007669"/>
    <property type="project" value="UniProtKB-SubCell"/>
</dbReference>
<feature type="transmembrane region" description="Helical" evidence="15">
    <location>
        <begin position="103"/>
        <end position="125"/>
    </location>
</feature>
<feature type="transmembrane region" description="Helical" evidence="15">
    <location>
        <begin position="448"/>
        <end position="469"/>
    </location>
</feature>
<evidence type="ECO:0000256" key="1">
    <source>
        <dbReference type="ARBA" id="ARBA00004141"/>
    </source>
</evidence>
<dbReference type="EMBL" id="CAMPGE010008009">
    <property type="protein sequence ID" value="CAI2366924.1"/>
    <property type="molecule type" value="Genomic_DNA"/>
</dbReference>
<dbReference type="PRINTS" id="PR00171">
    <property type="entry name" value="SUGRTRNSPORT"/>
</dbReference>
<dbReference type="PANTHER" id="PTHR48022:SF2">
    <property type="entry name" value="PLASTIDIC GLUCOSE TRANSPORTER 4"/>
    <property type="match status" value="1"/>
</dbReference>
<comment type="catalytic activity">
    <reaction evidence="7">
        <text>D-galactose(in) = D-galactose(out)</text>
        <dbReference type="Rhea" id="RHEA:34915"/>
        <dbReference type="ChEBI" id="CHEBI:4139"/>
    </reaction>
    <physiologicalReaction direction="right-to-left" evidence="7">
        <dbReference type="Rhea" id="RHEA:34917"/>
    </physiologicalReaction>
</comment>
<dbReference type="PANTHER" id="PTHR48022">
    <property type="entry name" value="PLASTIDIC GLUCOSE TRANSPORTER 4"/>
    <property type="match status" value="1"/>
</dbReference>
<evidence type="ECO:0000256" key="14">
    <source>
        <dbReference type="SAM" id="MobiDB-lite"/>
    </source>
</evidence>
<keyword evidence="4 15" id="KW-0812">Transmembrane</keyword>
<dbReference type="Gene3D" id="1.20.1250.20">
    <property type="entry name" value="MFS general substrate transporter like domains"/>
    <property type="match status" value="2"/>
</dbReference>
<evidence type="ECO:0000256" key="4">
    <source>
        <dbReference type="ARBA" id="ARBA00022692"/>
    </source>
</evidence>
<dbReference type="SUPFAM" id="SSF103473">
    <property type="entry name" value="MFS general substrate transporter"/>
    <property type="match status" value="1"/>
</dbReference>
<evidence type="ECO:0000256" key="7">
    <source>
        <dbReference type="ARBA" id="ARBA00044637"/>
    </source>
</evidence>
<evidence type="ECO:0000256" key="12">
    <source>
        <dbReference type="ARBA" id="ARBA00044710"/>
    </source>
</evidence>
<feature type="transmembrane region" description="Helical" evidence="15">
    <location>
        <begin position="80"/>
        <end position="97"/>
    </location>
</feature>
<evidence type="ECO:0000256" key="15">
    <source>
        <dbReference type="SAM" id="Phobius"/>
    </source>
</evidence>
<comment type="catalytic activity">
    <reaction evidence="11">
        <text>D-glucosamine(out) = D-glucosamine(in)</text>
        <dbReference type="Rhea" id="RHEA:78423"/>
        <dbReference type="ChEBI" id="CHEBI:58723"/>
    </reaction>
    <physiologicalReaction direction="left-to-right" evidence="11">
        <dbReference type="Rhea" id="RHEA:78424"/>
    </physiologicalReaction>
</comment>
<keyword evidence="18" id="KW-1185">Reference proteome</keyword>
<dbReference type="InterPro" id="IPR050360">
    <property type="entry name" value="MFS_Sugar_Transporters"/>
</dbReference>
<dbReference type="Proteomes" id="UP001295684">
    <property type="component" value="Unassembled WGS sequence"/>
</dbReference>
<sequence>MDDTWYTFFWALTISLANFQSGYSLNQVHQVWNMTPCMYKFDPEIRNEVNTSAVTILPLVAAIVAPFTWWFALKLGKRRLLMCTSVIVILASCLKMFKSLTFLFLGRAIMGISTGVTSVLCPMFIYDITPIKWRGAFIGLMQVMINIGLVTGLSAGLTIPAFKINDEKEIDKYCGDDDNDMRWRLVYIIPAFPAALHIILMLFLFRSEIEYIKSNGGTPLLERDTNPQDGAQPNLRPEIRSGASSNSNFGRRVVFVESVKFEPYFQIFKKENIRSISAGCFIHFLSQIAGVNMILQYSFYFTLKEEINQMNWRFVMGWLLLFASLISLIVVHFLKRKPILLVGSLICCACHVLLFQSYDDEKYHEDRDPEKLPTIFTLIVITIFIIGYGLTIGTTTWVYSTEILTEQGMGLAVCVTWLSNFLIFWLRNFAIFIDPQYKSDQDLDRHTAIFLFVYSTVCLISYFIIVVFIKESGGRTREETNQIYKTTIYKPVSYLSD</sequence>
<dbReference type="Pfam" id="PF00083">
    <property type="entry name" value="Sugar_tr"/>
    <property type="match status" value="1"/>
</dbReference>
<comment type="subunit">
    <text evidence="3">Homodimer.</text>
</comment>
<feature type="transmembrane region" description="Helical" evidence="15">
    <location>
        <begin position="312"/>
        <end position="331"/>
    </location>
</feature>
<comment type="subcellular location">
    <subcellularLocation>
        <location evidence="1">Membrane</location>
        <topology evidence="1">Multi-pass membrane protein</topology>
    </subcellularLocation>
</comment>
<feature type="transmembrane region" description="Helical" evidence="15">
    <location>
        <begin position="276"/>
        <end position="300"/>
    </location>
</feature>